<dbReference type="PANTHER" id="PTHR24372">
    <property type="entry name" value="GLYCOPROTEIN HORMONE RECEPTOR"/>
    <property type="match status" value="1"/>
</dbReference>
<dbReference type="eggNOG" id="KOG2087">
    <property type="taxonomic scope" value="Eukaryota"/>
</dbReference>
<feature type="region of interest" description="Disordered" evidence="12">
    <location>
        <begin position="784"/>
        <end position="808"/>
    </location>
</feature>
<feature type="transmembrane region" description="Helical" evidence="13">
    <location>
        <begin position="610"/>
        <end position="632"/>
    </location>
</feature>
<feature type="compositionally biased region" description="Acidic residues" evidence="12">
    <location>
        <begin position="1161"/>
        <end position="1179"/>
    </location>
</feature>
<dbReference type="InterPro" id="IPR001611">
    <property type="entry name" value="Leu-rich_rpt"/>
</dbReference>
<evidence type="ECO:0000256" key="12">
    <source>
        <dbReference type="SAM" id="MobiDB-lite"/>
    </source>
</evidence>
<dbReference type="SMART" id="SM00369">
    <property type="entry name" value="LRR_TYP"/>
    <property type="match status" value="12"/>
</dbReference>
<dbReference type="Proteomes" id="UP000014500">
    <property type="component" value="Unassembled WGS sequence"/>
</dbReference>
<dbReference type="InterPro" id="IPR003591">
    <property type="entry name" value="Leu-rich_rpt_typical-subtyp"/>
</dbReference>
<feature type="region of interest" description="Disordered" evidence="12">
    <location>
        <begin position="1139"/>
        <end position="1205"/>
    </location>
</feature>
<dbReference type="CDD" id="cd15136">
    <property type="entry name" value="7tmA_Glyco_hormone_R"/>
    <property type="match status" value="1"/>
</dbReference>
<dbReference type="STRING" id="126957.T1IXW6"/>
<dbReference type="Pfam" id="PF13306">
    <property type="entry name" value="LRR_5"/>
    <property type="match status" value="1"/>
</dbReference>
<comment type="similarity">
    <text evidence="2">Belongs to the G-protein coupled receptor 1 family.</text>
</comment>
<dbReference type="GO" id="GO:0007189">
    <property type="term" value="P:adenylate cyclase-activating G protein-coupled receptor signaling pathway"/>
    <property type="evidence" value="ECO:0007669"/>
    <property type="project" value="TreeGrafter"/>
</dbReference>
<dbReference type="PROSITE" id="PS51450">
    <property type="entry name" value="LRR"/>
    <property type="match status" value="5"/>
</dbReference>
<feature type="transmembrane region" description="Helical" evidence="13">
    <location>
        <begin position="492"/>
        <end position="513"/>
    </location>
</feature>
<feature type="compositionally biased region" description="Low complexity" evidence="12">
    <location>
        <begin position="926"/>
        <end position="952"/>
    </location>
</feature>
<accession>T1IXW6</accession>
<keyword evidence="10" id="KW-0675">Receptor</keyword>
<dbReference type="PhylomeDB" id="T1IXW6"/>
<dbReference type="SUPFAM" id="SSF52058">
    <property type="entry name" value="L domain-like"/>
    <property type="match status" value="2"/>
</dbReference>
<dbReference type="GO" id="GO:0016500">
    <property type="term" value="F:protein-hormone receptor activity"/>
    <property type="evidence" value="ECO:0007669"/>
    <property type="project" value="InterPro"/>
</dbReference>
<dbReference type="Pfam" id="PF00001">
    <property type="entry name" value="7tm_1"/>
    <property type="match status" value="1"/>
</dbReference>
<feature type="transmembrane region" description="Helical" evidence="13">
    <location>
        <begin position="568"/>
        <end position="589"/>
    </location>
</feature>
<proteinExistence type="inferred from homology"/>
<dbReference type="InterPro" id="IPR000276">
    <property type="entry name" value="GPCR_Rhodpsn"/>
</dbReference>
<evidence type="ECO:0000259" key="14">
    <source>
        <dbReference type="PROSITE" id="PS50262"/>
    </source>
</evidence>
<dbReference type="Gene3D" id="3.80.10.10">
    <property type="entry name" value="Ribonuclease Inhibitor"/>
    <property type="match status" value="2"/>
</dbReference>
<dbReference type="PANTHER" id="PTHR24372:SF82">
    <property type="entry name" value="RICKETS"/>
    <property type="match status" value="1"/>
</dbReference>
<evidence type="ECO:0000313" key="16">
    <source>
        <dbReference type="Proteomes" id="UP000014500"/>
    </source>
</evidence>
<dbReference type="SMART" id="SM00365">
    <property type="entry name" value="LRR_SD22"/>
    <property type="match status" value="7"/>
</dbReference>
<comment type="subcellular location">
    <subcellularLocation>
        <location evidence="1">Cell membrane</location>
        <topology evidence="1">Multi-pass membrane protein</topology>
    </subcellularLocation>
</comment>
<feature type="compositionally biased region" description="Basic and acidic residues" evidence="12">
    <location>
        <begin position="1180"/>
        <end position="1191"/>
    </location>
</feature>
<feature type="compositionally biased region" description="Basic and acidic residues" evidence="12">
    <location>
        <begin position="957"/>
        <end position="971"/>
    </location>
</feature>
<keyword evidence="3" id="KW-1003">Cell membrane</keyword>
<feature type="transmembrane region" description="Helical" evidence="13">
    <location>
        <begin position="652"/>
        <end position="677"/>
    </location>
</feature>
<keyword evidence="6" id="KW-0677">Repeat</keyword>
<feature type="compositionally biased region" description="Low complexity" evidence="12">
    <location>
        <begin position="873"/>
        <end position="884"/>
    </location>
</feature>
<dbReference type="GO" id="GO:0005886">
    <property type="term" value="C:plasma membrane"/>
    <property type="evidence" value="ECO:0007669"/>
    <property type="project" value="UniProtKB-SubCell"/>
</dbReference>
<feature type="region of interest" description="Disordered" evidence="12">
    <location>
        <begin position="863"/>
        <end position="1000"/>
    </location>
</feature>
<feature type="region of interest" description="Disordered" evidence="12">
    <location>
        <begin position="1089"/>
        <end position="1115"/>
    </location>
</feature>
<evidence type="ECO:0000256" key="2">
    <source>
        <dbReference type="ARBA" id="ARBA00010663"/>
    </source>
</evidence>
<feature type="transmembrane region" description="Helical" evidence="13">
    <location>
        <begin position="698"/>
        <end position="721"/>
    </location>
</feature>
<keyword evidence="9 13" id="KW-0472">Membrane</keyword>
<evidence type="ECO:0000256" key="7">
    <source>
        <dbReference type="ARBA" id="ARBA00022989"/>
    </source>
</evidence>
<dbReference type="InterPro" id="IPR032675">
    <property type="entry name" value="LRR_dom_sf"/>
</dbReference>
<keyword evidence="7 13" id="KW-1133">Transmembrane helix</keyword>
<feature type="compositionally biased region" description="Basic and acidic residues" evidence="12">
    <location>
        <begin position="885"/>
        <end position="897"/>
    </location>
</feature>
<dbReference type="HOGENOM" id="CLU_006843_1_0_1"/>
<dbReference type="InterPro" id="IPR017452">
    <property type="entry name" value="GPCR_Rhodpsn_7TM"/>
</dbReference>
<evidence type="ECO:0000256" key="13">
    <source>
        <dbReference type="SAM" id="Phobius"/>
    </source>
</evidence>
<keyword evidence="5 13" id="KW-0812">Transmembrane</keyword>
<dbReference type="eggNOG" id="KOG0619">
    <property type="taxonomic scope" value="Eukaryota"/>
</dbReference>
<evidence type="ECO:0000256" key="10">
    <source>
        <dbReference type="ARBA" id="ARBA00023170"/>
    </source>
</evidence>
<feature type="compositionally biased region" description="Polar residues" evidence="12">
    <location>
        <begin position="912"/>
        <end position="925"/>
    </location>
</feature>
<evidence type="ECO:0000313" key="15">
    <source>
        <dbReference type="EnsemblMetazoa" id="SMAR006061-PA"/>
    </source>
</evidence>
<dbReference type="EMBL" id="JH431663">
    <property type="status" value="NOT_ANNOTATED_CDS"/>
    <property type="molecule type" value="Genomic_DNA"/>
</dbReference>
<evidence type="ECO:0000256" key="1">
    <source>
        <dbReference type="ARBA" id="ARBA00004651"/>
    </source>
</evidence>
<evidence type="ECO:0000256" key="4">
    <source>
        <dbReference type="ARBA" id="ARBA00022614"/>
    </source>
</evidence>
<evidence type="ECO:0000256" key="3">
    <source>
        <dbReference type="ARBA" id="ARBA00022475"/>
    </source>
</evidence>
<dbReference type="Pfam" id="PF13855">
    <property type="entry name" value="LRR_8"/>
    <property type="match status" value="2"/>
</dbReference>
<reference evidence="16" key="1">
    <citation type="submission" date="2011-05" db="EMBL/GenBank/DDBJ databases">
        <authorList>
            <person name="Richards S.R."/>
            <person name="Qu J."/>
            <person name="Jiang H."/>
            <person name="Jhangiani S.N."/>
            <person name="Agravi P."/>
            <person name="Goodspeed R."/>
            <person name="Gross S."/>
            <person name="Mandapat C."/>
            <person name="Jackson L."/>
            <person name="Mathew T."/>
            <person name="Pu L."/>
            <person name="Thornton R."/>
            <person name="Saada N."/>
            <person name="Wilczek-Boney K.B."/>
            <person name="Lee S."/>
            <person name="Kovar C."/>
            <person name="Wu Y."/>
            <person name="Scherer S.E."/>
            <person name="Worley K.C."/>
            <person name="Muzny D.M."/>
            <person name="Gibbs R."/>
        </authorList>
    </citation>
    <scope>NUCLEOTIDE SEQUENCE</scope>
    <source>
        <strain evidence="16">Brora</strain>
    </source>
</reference>
<dbReference type="OMA" id="PPGNCSM"/>
<evidence type="ECO:0000256" key="11">
    <source>
        <dbReference type="ARBA" id="ARBA00023224"/>
    </source>
</evidence>
<dbReference type="FunFam" id="1.20.1070.10:FF:000156">
    <property type="entry name" value="Lutropin-choriogonadotropic hormone receptor"/>
    <property type="match status" value="1"/>
</dbReference>
<evidence type="ECO:0000256" key="9">
    <source>
        <dbReference type="ARBA" id="ARBA00023136"/>
    </source>
</evidence>
<keyword evidence="4" id="KW-0433">Leucine-rich repeat</keyword>
<protein>
    <recommendedName>
        <fullName evidence="14">G-protein coupled receptors family 1 profile domain-containing protein</fullName>
    </recommendedName>
</protein>
<dbReference type="SUPFAM" id="SSF81321">
    <property type="entry name" value="Family A G protein-coupled receptor-like"/>
    <property type="match status" value="1"/>
</dbReference>
<feature type="compositionally biased region" description="Polar residues" evidence="12">
    <location>
        <begin position="1193"/>
        <end position="1203"/>
    </location>
</feature>
<name>T1IXW6_STRMM</name>
<dbReference type="Gene3D" id="1.20.1070.10">
    <property type="entry name" value="Rhodopsin 7-helix transmembrane proteins"/>
    <property type="match status" value="1"/>
</dbReference>
<feature type="domain" description="G-protein coupled receptors family 1 profile" evidence="14">
    <location>
        <begin position="503"/>
        <end position="750"/>
    </location>
</feature>
<evidence type="ECO:0000256" key="6">
    <source>
        <dbReference type="ARBA" id="ARBA00022737"/>
    </source>
</evidence>
<evidence type="ECO:0000256" key="5">
    <source>
        <dbReference type="ARBA" id="ARBA00022692"/>
    </source>
</evidence>
<dbReference type="AlphaFoldDB" id="T1IXW6"/>
<dbReference type="GO" id="GO:0008528">
    <property type="term" value="F:G protein-coupled peptide receptor activity"/>
    <property type="evidence" value="ECO:0007669"/>
    <property type="project" value="TreeGrafter"/>
</dbReference>
<keyword evidence="8" id="KW-0297">G-protein coupled receptor</keyword>
<dbReference type="SMART" id="SM00364">
    <property type="entry name" value="LRR_BAC"/>
    <property type="match status" value="5"/>
</dbReference>
<dbReference type="PRINTS" id="PR00237">
    <property type="entry name" value="GPCRRHODOPSN"/>
</dbReference>
<dbReference type="InterPro" id="IPR002131">
    <property type="entry name" value="Gphrmn_rcpt_fam"/>
</dbReference>
<dbReference type="EnsemblMetazoa" id="SMAR006061-RA">
    <property type="protein sequence ID" value="SMAR006061-PA"/>
    <property type="gene ID" value="SMAR006061"/>
</dbReference>
<keyword evidence="16" id="KW-1185">Reference proteome</keyword>
<feature type="transmembrane region" description="Helical" evidence="13">
    <location>
        <begin position="525"/>
        <end position="548"/>
    </location>
</feature>
<organism evidence="15 16">
    <name type="scientific">Strigamia maritima</name>
    <name type="common">European centipede</name>
    <name type="synonym">Geophilus maritimus</name>
    <dbReference type="NCBI Taxonomy" id="126957"/>
    <lineage>
        <taxon>Eukaryota</taxon>
        <taxon>Metazoa</taxon>
        <taxon>Ecdysozoa</taxon>
        <taxon>Arthropoda</taxon>
        <taxon>Myriapoda</taxon>
        <taxon>Chilopoda</taxon>
        <taxon>Pleurostigmophora</taxon>
        <taxon>Geophilomorpha</taxon>
        <taxon>Linotaeniidae</taxon>
        <taxon>Strigamia</taxon>
    </lineage>
</organism>
<feature type="compositionally biased region" description="Basic residues" evidence="12">
    <location>
        <begin position="863"/>
        <end position="872"/>
    </location>
</feature>
<reference evidence="15" key="2">
    <citation type="submission" date="2015-02" db="UniProtKB">
        <authorList>
            <consortium name="EnsemblMetazoa"/>
        </authorList>
    </citation>
    <scope>IDENTIFICATION</scope>
</reference>
<sequence>DLSGNNISHLPDFVFSRYHYLEELNLGQNGIEFLTSETFNGLSRLKELILQDNNLTSVPVEALRPLVSLETLRLDGNMIADIPPALAELNHVTKLCLGSNYLTRVPTEALSVMFNLEALDLSGNDIVEVKNYSFVNSSQLEAFEGLHNLKILELNNNYLKTIPSALTKLTSLERLTVAYNNIRYIDDDVFRYSQNLEVVEMKKNPIQDIGHYAFSNMTKLKKLIISEVKELDQFLDLNGTVSLEILRIDRARISQIPNNLCQALPKLKSLDLKSNLLNQIPNLKSCHGLRLLDLVHNEIENIHENAFLPLKQLEDLNLGNNRFSTLPSTGLINLRHLKTFNNKFLKEFPPSTSFPKIQSLALSYAYHCCEFLTLSHPDASHQSMDVNEVIIWPPKDKLPDLSLWNANNTDIWPGFENLTANFGEFADDIWGNFGPDYTYPSNLPQLVEEYFEDYKSQHINEPTARQGIQCIPKPGPFMPCEDLFDWWTLRCGVWIVFLLAMLGNGTVVFVLVFSRSKLDVPRFLVCNLALADFFMGIYLGFLAVVDASTLGEFKMFAIKWQSSAACQVAGFLGVLSSELSVLTLAVITLERNYAITHAMHLNKRLSLRHASYIMGCGWTYAIAISALPLFGISDYRKFAICLPFETEDSDWSLAYVVFLMSFNGLAFLILMGCYLKMYCAIRGSQAWNSNDSRIAKRMALLVFTDFICWAPIAFFSLTAAFGLQLISLEEAKVFTVFILPLNSCANPFLYAILTKQFKKDCVLICKAIEESRVTRGIGHCRHSSNFSNRQTPGNTNSVERNSSNNGQVCNCHLKTKPGVVSGEKSKRKSWSFSTVRYFLCDAGEPEQDSTNDYAYALAEIQRKQHNPHKRHSSVSSENFSSSRSDSWKQQHLRRDLAHGPAARLLDKRRRNSWSINRKPSQESNLSNSRNDSSATTASTSTWRVSRSSVSSDGSAPKSRDKPCGAHPERESTLQNSRYGSVRDKQPAVQSPKRSVRPKLQRQVAIDDHWPNRSMSIESQKSFDQMSSESAEKYYNNKLSDIVLEVNPSCKDDHPQIIGVESSYKPLMRHGLSVCGFVPRKLSTISSRSCSVNIDPAGNSPSTEDLGTDAHGPSGCAARAKQTRSLSLLLLPKESQLIPKRFASDDTLQTPPDKRQQKSEFSFDDNDDNDDDDDDDDDVFDDRLLNEGDERNGLLQTSANSSDKVTLCNPKEKQVFIQERTK</sequence>
<dbReference type="PROSITE" id="PS50262">
    <property type="entry name" value="G_PROTEIN_RECEP_F1_2"/>
    <property type="match status" value="1"/>
</dbReference>
<keyword evidence="11" id="KW-0807">Transducer</keyword>
<evidence type="ECO:0000256" key="8">
    <source>
        <dbReference type="ARBA" id="ARBA00023040"/>
    </source>
</evidence>
<dbReference type="PRINTS" id="PR00373">
    <property type="entry name" value="GLYCHORMONER"/>
</dbReference>
<dbReference type="GO" id="GO:0009755">
    <property type="term" value="P:hormone-mediated signaling pathway"/>
    <property type="evidence" value="ECO:0007669"/>
    <property type="project" value="TreeGrafter"/>
</dbReference>
<dbReference type="InterPro" id="IPR026906">
    <property type="entry name" value="LRR_5"/>
</dbReference>